<sequence>SEDTSRWFHVYQASLATLDGDLCIQCTTDCKAILTTTLDLDDPKLVTRHNHAPGETKVVATKCRSRMKQQVKQSFDKPSQIIMSQISSEVDVSARVHIGRAESVKRTFRNQRFGRIPAELNSLFNI</sequence>
<evidence type="ECO:0000313" key="2">
    <source>
        <dbReference type="Proteomes" id="UP001208570"/>
    </source>
</evidence>
<dbReference type="EMBL" id="JAODUP010000290">
    <property type="protein sequence ID" value="KAK2153664.1"/>
    <property type="molecule type" value="Genomic_DNA"/>
</dbReference>
<feature type="non-terminal residue" evidence="1">
    <location>
        <position position="1"/>
    </location>
</feature>
<protein>
    <recommendedName>
        <fullName evidence="3">FLYWCH-type domain-containing protein</fullName>
    </recommendedName>
</protein>
<comment type="caution">
    <text evidence="1">The sequence shown here is derived from an EMBL/GenBank/DDBJ whole genome shotgun (WGS) entry which is preliminary data.</text>
</comment>
<evidence type="ECO:0000313" key="1">
    <source>
        <dbReference type="EMBL" id="KAK2153664.1"/>
    </source>
</evidence>
<keyword evidence="2" id="KW-1185">Reference proteome</keyword>
<evidence type="ECO:0008006" key="3">
    <source>
        <dbReference type="Google" id="ProtNLM"/>
    </source>
</evidence>
<dbReference type="Proteomes" id="UP001208570">
    <property type="component" value="Unassembled WGS sequence"/>
</dbReference>
<organism evidence="1 2">
    <name type="scientific">Paralvinella palmiformis</name>
    <dbReference type="NCBI Taxonomy" id="53620"/>
    <lineage>
        <taxon>Eukaryota</taxon>
        <taxon>Metazoa</taxon>
        <taxon>Spiralia</taxon>
        <taxon>Lophotrochozoa</taxon>
        <taxon>Annelida</taxon>
        <taxon>Polychaeta</taxon>
        <taxon>Sedentaria</taxon>
        <taxon>Canalipalpata</taxon>
        <taxon>Terebellida</taxon>
        <taxon>Terebelliformia</taxon>
        <taxon>Alvinellidae</taxon>
        <taxon>Paralvinella</taxon>
    </lineage>
</organism>
<accession>A0AAD9JI80</accession>
<proteinExistence type="predicted"/>
<dbReference type="AlphaFoldDB" id="A0AAD9JI80"/>
<gene>
    <name evidence="1" type="ORF">LSH36_290g04032</name>
</gene>
<name>A0AAD9JI80_9ANNE</name>
<reference evidence="1" key="1">
    <citation type="journal article" date="2023" name="Mol. Biol. Evol.">
        <title>Third-Generation Sequencing Reveals the Adaptive Role of the Epigenome in Three Deep-Sea Polychaetes.</title>
        <authorList>
            <person name="Perez M."/>
            <person name="Aroh O."/>
            <person name="Sun Y."/>
            <person name="Lan Y."/>
            <person name="Juniper S.K."/>
            <person name="Young C.R."/>
            <person name="Angers B."/>
            <person name="Qian P.Y."/>
        </authorList>
    </citation>
    <scope>NUCLEOTIDE SEQUENCE</scope>
    <source>
        <strain evidence="1">P08H-3</strain>
    </source>
</reference>